<comment type="subunit">
    <text evidence="5">Heterooligomer composed of large and small subunits.</text>
</comment>
<dbReference type="GO" id="GO:0003676">
    <property type="term" value="F:nucleic acid binding"/>
    <property type="evidence" value="ECO:0007669"/>
    <property type="project" value="InterPro"/>
</dbReference>
<comment type="caution">
    <text evidence="9">The sequence shown here is derived from an EMBL/GenBank/DDBJ whole genome shotgun (WGS) entry which is preliminary data.</text>
</comment>
<dbReference type="Proteomes" id="UP000219020">
    <property type="component" value="Unassembled WGS sequence"/>
</dbReference>
<dbReference type="EMBL" id="NBYY01000009">
    <property type="protein sequence ID" value="PCS23414.1"/>
    <property type="molecule type" value="Genomic_DNA"/>
</dbReference>
<dbReference type="InterPro" id="IPR003753">
    <property type="entry name" value="Exonuc_VII_L"/>
</dbReference>
<organism evidence="9 10">
    <name type="scientific">Candidatus Enterovibrio escicola</name>
    <dbReference type="NCBI Taxonomy" id="1927127"/>
    <lineage>
        <taxon>Bacteria</taxon>
        <taxon>Pseudomonadati</taxon>
        <taxon>Pseudomonadota</taxon>
        <taxon>Gammaproteobacteria</taxon>
        <taxon>Vibrionales</taxon>
        <taxon>Vibrionaceae</taxon>
        <taxon>Enterovibrio</taxon>
    </lineage>
</organism>
<evidence type="ECO:0000256" key="4">
    <source>
        <dbReference type="ARBA" id="ARBA00022839"/>
    </source>
</evidence>
<dbReference type="InterPro" id="IPR025824">
    <property type="entry name" value="OB-fold_nuc-bd_dom"/>
</dbReference>
<feature type="domain" description="Exonuclease VII large subunit C-terminal" evidence="7">
    <location>
        <begin position="127"/>
        <end position="441"/>
    </location>
</feature>
<comment type="subcellular location">
    <subcellularLocation>
        <location evidence="5 6">Cytoplasm</location>
    </subcellularLocation>
</comment>
<dbReference type="PANTHER" id="PTHR30008:SF0">
    <property type="entry name" value="EXODEOXYRIBONUCLEASE 7 LARGE SUBUNIT"/>
    <property type="match status" value="1"/>
</dbReference>
<feature type="domain" description="OB-fold nucleic acid binding" evidence="8">
    <location>
        <begin position="11"/>
        <end position="104"/>
    </location>
</feature>
<accession>A0A2A5T5H9</accession>
<evidence type="ECO:0000256" key="1">
    <source>
        <dbReference type="ARBA" id="ARBA00022490"/>
    </source>
</evidence>
<gene>
    <name evidence="5" type="primary">xseA</name>
    <name evidence="9" type="ORF">BTN49_0377</name>
</gene>
<dbReference type="NCBIfam" id="TIGR00237">
    <property type="entry name" value="xseA"/>
    <property type="match status" value="1"/>
</dbReference>
<dbReference type="AlphaFoldDB" id="A0A2A5T5H9"/>
<dbReference type="GO" id="GO:0008855">
    <property type="term" value="F:exodeoxyribonuclease VII activity"/>
    <property type="evidence" value="ECO:0007669"/>
    <property type="project" value="UniProtKB-UniRule"/>
</dbReference>
<proteinExistence type="inferred from homology"/>
<name>A0A2A5T5H9_9GAMM</name>
<evidence type="ECO:0000313" key="10">
    <source>
        <dbReference type="Proteomes" id="UP000219020"/>
    </source>
</evidence>
<evidence type="ECO:0000256" key="2">
    <source>
        <dbReference type="ARBA" id="ARBA00022722"/>
    </source>
</evidence>
<comment type="function">
    <text evidence="5">Bidirectionally degrades single-stranded DNA into large acid-insoluble oligonucleotides, which are then degraded further into small acid-soluble oligonucleotides.</text>
</comment>
<evidence type="ECO:0000259" key="8">
    <source>
        <dbReference type="Pfam" id="PF13742"/>
    </source>
</evidence>
<dbReference type="GO" id="GO:0005737">
    <property type="term" value="C:cytoplasm"/>
    <property type="evidence" value="ECO:0007669"/>
    <property type="project" value="UniProtKB-SubCell"/>
</dbReference>
<evidence type="ECO:0000256" key="5">
    <source>
        <dbReference type="HAMAP-Rule" id="MF_00378"/>
    </source>
</evidence>
<dbReference type="GO" id="GO:0009318">
    <property type="term" value="C:exodeoxyribonuclease VII complex"/>
    <property type="evidence" value="ECO:0007669"/>
    <property type="project" value="UniProtKB-UniRule"/>
</dbReference>
<dbReference type="PANTHER" id="PTHR30008">
    <property type="entry name" value="EXODEOXYRIBONUCLEASE 7 LARGE SUBUNIT"/>
    <property type="match status" value="1"/>
</dbReference>
<comment type="catalytic activity">
    <reaction evidence="5 6">
        <text>Exonucleolytic cleavage in either 5'- to 3'- or 3'- to 5'-direction to yield nucleoside 5'-phosphates.</text>
        <dbReference type="EC" id="3.1.11.6"/>
    </reaction>
</comment>
<reference evidence="10" key="1">
    <citation type="submission" date="2017-04" db="EMBL/GenBank/DDBJ databases">
        <title>Genome evolution of the luminous symbionts of deep sea anglerfish.</title>
        <authorList>
            <person name="Hendry T.A."/>
        </authorList>
    </citation>
    <scope>NUCLEOTIDE SEQUENCE [LARGE SCALE GENOMIC DNA]</scope>
</reference>
<dbReference type="Pfam" id="PF02601">
    <property type="entry name" value="Exonuc_VII_L"/>
    <property type="match status" value="1"/>
</dbReference>
<keyword evidence="2 5" id="KW-0540">Nuclease</keyword>
<comment type="similarity">
    <text evidence="5 6">Belongs to the XseA family.</text>
</comment>
<dbReference type="Pfam" id="PF13742">
    <property type="entry name" value="tRNA_anti_2"/>
    <property type="match status" value="1"/>
</dbReference>
<keyword evidence="4 5" id="KW-0269">Exonuclease</keyword>
<dbReference type="InterPro" id="IPR020579">
    <property type="entry name" value="Exonuc_VII_lsu_C"/>
</dbReference>
<dbReference type="GO" id="GO:0006308">
    <property type="term" value="P:DNA catabolic process"/>
    <property type="evidence" value="ECO:0007669"/>
    <property type="project" value="UniProtKB-UniRule"/>
</dbReference>
<keyword evidence="1 5" id="KW-0963">Cytoplasm</keyword>
<evidence type="ECO:0000313" key="9">
    <source>
        <dbReference type="EMBL" id="PCS23414.1"/>
    </source>
</evidence>
<dbReference type="CDD" id="cd04489">
    <property type="entry name" value="ExoVII_LU_OBF"/>
    <property type="match status" value="1"/>
</dbReference>
<evidence type="ECO:0000256" key="3">
    <source>
        <dbReference type="ARBA" id="ARBA00022801"/>
    </source>
</evidence>
<sequence>MSMYPTNDNIYNVSQLNSDVRLLLENGMGIVWLIGEMSNFSMPISGHWYFTLKDCDAQIKCVMFRGNNNRVMFTPTNGNQVLVRARISLYEPRGNFQIIAESMQQEGDGLLQQQFKKLKSQLTSEGLLTKEIKRSLPRQPRKIGIVTSKTGAALPDILNVLKRRDPTLSVIIYPTKVQGKDAAIQIAQAIRHANSRNECDVLIVGRGGGSLEDLWAFNEEIVARTIAASIIPVVSAVGHEVDFTISDFVADVRAPTPSAAAELVSHDISLRIQQLSQRTDRLAHTFTTHISHYIIKLTHLVHRLAMRNPRVQLRQQTQQFDELERRICKSISQKLQSNREHLNHSIQRIKRYSSSNQIPQLKTQLGYSERRLIDAIPNQLRQQQHALALQVKTLNAISPLTTLVRGYSITCNQNGRILKSCKDVSVGEVITTSLSDGEIQSEILWENPSR</sequence>
<dbReference type="HAMAP" id="MF_00378">
    <property type="entry name" value="Exonuc_7_L"/>
    <property type="match status" value="1"/>
</dbReference>
<evidence type="ECO:0000259" key="7">
    <source>
        <dbReference type="Pfam" id="PF02601"/>
    </source>
</evidence>
<evidence type="ECO:0000256" key="6">
    <source>
        <dbReference type="RuleBase" id="RU004355"/>
    </source>
</evidence>
<keyword evidence="10" id="KW-1185">Reference proteome</keyword>
<dbReference type="EC" id="3.1.11.6" evidence="5"/>
<protein>
    <recommendedName>
        <fullName evidence="5">Exodeoxyribonuclease 7 large subunit</fullName>
        <ecNumber evidence="5">3.1.11.6</ecNumber>
    </recommendedName>
    <alternativeName>
        <fullName evidence="5">Exodeoxyribonuclease VII large subunit</fullName>
        <shortName evidence="5">Exonuclease VII large subunit</shortName>
    </alternativeName>
</protein>
<keyword evidence="3 5" id="KW-0378">Hydrolase</keyword>